<keyword evidence="2" id="KW-0229">DNA integration</keyword>
<proteinExistence type="inferred from homology"/>
<dbReference type="InterPro" id="IPR025166">
    <property type="entry name" value="Integrase_DNA_bind_dom"/>
</dbReference>
<dbReference type="HOGENOM" id="CLU_027562_17_7_6"/>
<protein>
    <submittedName>
        <fullName evidence="5">Integrase</fullName>
    </submittedName>
</protein>
<dbReference type="Gene3D" id="3.30.160.390">
    <property type="entry name" value="Integrase, DNA-binding domain"/>
    <property type="match status" value="1"/>
</dbReference>
<dbReference type="InterPro" id="IPR013762">
    <property type="entry name" value="Integrase-like_cat_sf"/>
</dbReference>
<dbReference type="PROSITE" id="PS51898">
    <property type="entry name" value="TYR_RECOMBINASE"/>
    <property type="match status" value="1"/>
</dbReference>
<dbReference type="GO" id="GO:0006310">
    <property type="term" value="P:DNA recombination"/>
    <property type="evidence" value="ECO:0007669"/>
    <property type="project" value="UniProtKB-KW"/>
</dbReference>
<dbReference type="EMBL" id="CP011132">
    <property type="protein sequence ID" value="AKE61563.1"/>
    <property type="molecule type" value="Genomic_DNA"/>
</dbReference>
<dbReference type="Gene3D" id="1.10.443.10">
    <property type="entry name" value="Intergrase catalytic core"/>
    <property type="match status" value="1"/>
</dbReference>
<dbReference type="Proteomes" id="UP000034085">
    <property type="component" value="Chromosome"/>
</dbReference>
<dbReference type="InterPro" id="IPR011010">
    <property type="entry name" value="DNA_brk_join_enz"/>
</dbReference>
<organism evidence="5 6">
    <name type="scientific">Citrobacter amalonaticus Y19</name>
    <dbReference type="NCBI Taxonomy" id="1261127"/>
    <lineage>
        <taxon>Bacteria</taxon>
        <taxon>Pseudomonadati</taxon>
        <taxon>Pseudomonadota</taxon>
        <taxon>Gammaproteobacteria</taxon>
        <taxon>Enterobacterales</taxon>
        <taxon>Enterobacteriaceae</taxon>
        <taxon>Citrobacter</taxon>
    </lineage>
</organism>
<evidence type="ECO:0000256" key="2">
    <source>
        <dbReference type="ARBA" id="ARBA00022908"/>
    </source>
</evidence>
<dbReference type="GO" id="GO:0003677">
    <property type="term" value="F:DNA binding"/>
    <property type="evidence" value="ECO:0007669"/>
    <property type="project" value="InterPro"/>
</dbReference>
<evidence type="ECO:0000256" key="1">
    <source>
        <dbReference type="ARBA" id="ARBA00008857"/>
    </source>
</evidence>
<dbReference type="InterPro" id="IPR002104">
    <property type="entry name" value="Integrase_catalytic"/>
</dbReference>
<keyword evidence="3" id="KW-0233">DNA recombination</keyword>
<name>A0A0F6RI72_CITAM</name>
<gene>
    <name evidence="5" type="ORF">F384_24825</name>
</gene>
<dbReference type="SUPFAM" id="SSF56349">
    <property type="entry name" value="DNA breaking-rejoining enzymes"/>
    <property type="match status" value="1"/>
</dbReference>
<sequence length="478" mass="54470">MTEKTFRFTKSKIEGLPPALKGFRVEYRDTEVPGLILRVTAGGVKTFSVSRKKHGEHFRVTLGRFPDLSVENARVMAIRSLGEMSMTRKNPNDLRKQDEKRLITLLDAFEERLKVRGHRISQTTADQYRGLLTNYSGDWMNQPMLHITRERVEKRHKAISEGTVWFGEDRSKFRAGVGMGSKSQADAWGRAIRAVFRFAWDHYRDDEGRSLLPEPPTMVLSTKGHWHGLVRKTERVRNTDLGRWFAAIEQVRVQAAENRDDFAQAACDAIYMAMFTGLRKSEILQLEWSRVNIPALYFWIDKTKNGDPLELPIIPSLLKMFRRRLSLRKGDEPYVFPGKDGGVIRESRKVINRIVAATVPVPNPDALPPVSFKYHDARRTFGSAAALSGLGHDLIKRLLNHRTLRSADVTEGYLHFGADELQEHAEKVERYLLEKAGLVESKKSIDAYLLAMLDTLSDSEKRALLFSISNSHGDVNVK</sequence>
<dbReference type="KEGG" id="cama:F384_24825"/>
<dbReference type="Pfam" id="PF00589">
    <property type="entry name" value="Phage_integrase"/>
    <property type="match status" value="1"/>
</dbReference>
<dbReference type="PANTHER" id="PTHR30629">
    <property type="entry name" value="PROPHAGE INTEGRASE"/>
    <property type="match status" value="1"/>
</dbReference>
<reference evidence="5 6" key="1">
    <citation type="journal article" date="2013" name="Appl. Microbiol. Biotechnol.">
        <title>Glycerol assimilation and production of 1,3-propanediol by Citrobacter amalonaticus Y19.</title>
        <authorList>
            <person name="Ainala S.K."/>
            <person name="Ashok S."/>
            <person name="Ko Y."/>
            <person name="Park S."/>
        </authorList>
    </citation>
    <scope>NUCLEOTIDE SEQUENCE [LARGE SCALE GENOMIC DNA]</scope>
    <source>
        <strain evidence="5 6">Y19</strain>
    </source>
</reference>
<dbReference type="GO" id="GO:0015074">
    <property type="term" value="P:DNA integration"/>
    <property type="evidence" value="ECO:0007669"/>
    <property type="project" value="UniProtKB-KW"/>
</dbReference>
<comment type="similarity">
    <text evidence="1">Belongs to the 'phage' integrase family.</text>
</comment>
<feature type="domain" description="Tyr recombinase" evidence="4">
    <location>
        <begin position="231"/>
        <end position="426"/>
    </location>
</feature>
<dbReference type="OrthoDB" id="9795573at2"/>
<evidence type="ECO:0000256" key="3">
    <source>
        <dbReference type="ARBA" id="ARBA00023172"/>
    </source>
</evidence>
<dbReference type="InterPro" id="IPR050808">
    <property type="entry name" value="Phage_Integrase"/>
</dbReference>
<dbReference type="PATRIC" id="fig|1261127.3.peg.5145"/>
<evidence type="ECO:0000313" key="6">
    <source>
        <dbReference type="Proteomes" id="UP000034085"/>
    </source>
</evidence>
<evidence type="ECO:0000313" key="5">
    <source>
        <dbReference type="EMBL" id="AKE61563.1"/>
    </source>
</evidence>
<dbReference type="AlphaFoldDB" id="A0A0F6RI72"/>
<accession>A0A0F6RI72</accession>
<evidence type="ECO:0000259" key="4">
    <source>
        <dbReference type="PROSITE" id="PS51898"/>
    </source>
</evidence>
<dbReference type="RefSeq" id="WP_046495851.1">
    <property type="nucleotide sequence ID" value="NZ_CP011132.1"/>
</dbReference>
<dbReference type="PANTHER" id="PTHR30629:SF2">
    <property type="entry name" value="PROPHAGE INTEGRASE INTS-RELATED"/>
    <property type="match status" value="1"/>
</dbReference>
<dbReference type="Pfam" id="PF13356">
    <property type="entry name" value="Arm-DNA-bind_3"/>
    <property type="match status" value="1"/>
</dbReference>
<dbReference type="InterPro" id="IPR038488">
    <property type="entry name" value="Integrase_DNA-bd_sf"/>
</dbReference>